<dbReference type="AlphaFoldDB" id="A0A317WW80"/>
<organism evidence="2 3">
    <name type="scientific">Aspergillus sclerotioniger CBS 115572</name>
    <dbReference type="NCBI Taxonomy" id="1450535"/>
    <lineage>
        <taxon>Eukaryota</taxon>
        <taxon>Fungi</taxon>
        <taxon>Dikarya</taxon>
        <taxon>Ascomycota</taxon>
        <taxon>Pezizomycotina</taxon>
        <taxon>Eurotiomycetes</taxon>
        <taxon>Eurotiomycetidae</taxon>
        <taxon>Eurotiales</taxon>
        <taxon>Aspergillaceae</taxon>
        <taxon>Aspergillus</taxon>
        <taxon>Aspergillus subgen. Circumdati</taxon>
    </lineage>
</organism>
<evidence type="ECO:0000313" key="3">
    <source>
        <dbReference type="Proteomes" id="UP000246702"/>
    </source>
</evidence>
<proteinExistence type="predicted"/>
<keyword evidence="3" id="KW-1185">Reference proteome</keyword>
<protein>
    <recommendedName>
        <fullName evidence="1">Nudix hydrolase domain-containing protein</fullName>
    </recommendedName>
</protein>
<dbReference type="PANTHER" id="PTHR43736">
    <property type="entry name" value="ADP-RIBOSE PYROPHOSPHATASE"/>
    <property type="match status" value="1"/>
</dbReference>
<dbReference type="OrthoDB" id="276276at2759"/>
<dbReference type="EMBL" id="MSFK01000012">
    <property type="protein sequence ID" value="PWY88560.1"/>
    <property type="molecule type" value="Genomic_DNA"/>
</dbReference>
<feature type="non-terminal residue" evidence="2">
    <location>
        <position position="1"/>
    </location>
</feature>
<dbReference type="Gene3D" id="3.90.79.10">
    <property type="entry name" value="Nucleoside Triphosphate Pyrophosphohydrolase"/>
    <property type="match status" value="1"/>
</dbReference>
<dbReference type="STRING" id="1450535.A0A317WW80"/>
<gene>
    <name evidence="2" type="ORF">BO94DRAFT_464641</name>
</gene>
<evidence type="ECO:0000259" key="1">
    <source>
        <dbReference type="PROSITE" id="PS51462"/>
    </source>
</evidence>
<evidence type="ECO:0000313" key="2">
    <source>
        <dbReference type="EMBL" id="PWY88560.1"/>
    </source>
</evidence>
<reference evidence="2 3" key="1">
    <citation type="submission" date="2016-12" db="EMBL/GenBank/DDBJ databases">
        <title>The genomes of Aspergillus section Nigri reveals drivers in fungal speciation.</title>
        <authorList>
            <consortium name="DOE Joint Genome Institute"/>
            <person name="Vesth T.C."/>
            <person name="Nybo J."/>
            <person name="Theobald S."/>
            <person name="Brandl J."/>
            <person name="Frisvad J.C."/>
            <person name="Nielsen K.F."/>
            <person name="Lyhne E.K."/>
            <person name="Kogle M.E."/>
            <person name="Kuo A."/>
            <person name="Riley R."/>
            <person name="Clum A."/>
            <person name="Nolan M."/>
            <person name="Lipzen A."/>
            <person name="Salamov A."/>
            <person name="Henrissat B."/>
            <person name="Wiebenga A."/>
            <person name="De Vries R.P."/>
            <person name="Grigoriev I.V."/>
            <person name="Mortensen U.H."/>
            <person name="Andersen M.R."/>
            <person name="Baker S.E."/>
        </authorList>
    </citation>
    <scope>NUCLEOTIDE SEQUENCE [LARGE SCALE GENOMIC DNA]</scope>
    <source>
        <strain evidence="2 3">CBS 115572</strain>
    </source>
</reference>
<feature type="domain" description="Nudix hydrolase" evidence="1">
    <location>
        <begin position="1"/>
        <end position="117"/>
    </location>
</feature>
<dbReference type="RefSeq" id="XP_025467922.1">
    <property type="nucleotide sequence ID" value="XM_025608075.1"/>
</dbReference>
<accession>A0A317WW80</accession>
<dbReference type="InterPro" id="IPR015797">
    <property type="entry name" value="NUDIX_hydrolase-like_dom_sf"/>
</dbReference>
<dbReference type="PANTHER" id="PTHR43736:SF1">
    <property type="entry name" value="DIHYDRONEOPTERIN TRIPHOSPHATE DIPHOSPHATASE"/>
    <property type="match status" value="1"/>
</dbReference>
<dbReference type="SUPFAM" id="SSF55811">
    <property type="entry name" value="Nudix"/>
    <property type="match status" value="1"/>
</dbReference>
<dbReference type="InterPro" id="IPR000086">
    <property type="entry name" value="NUDIX_hydrolase_dom"/>
</dbReference>
<dbReference type="GeneID" id="37110218"/>
<dbReference type="Pfam" id="PF00293">
    <property type="entry name" value="NUDIX"/>
    <property type="match status" value="1"/>
</dbReference>
<dbReference type="PROSITE" id="PS51462">
    <property type="entry name" value="NUDIX"/>
    <property type="match status" value="1"/>
</dbReference>
<sequence>HWETPGGSTDPTDPTLLSALVREVFEETGLTVTKVVDLVAVDEWTRSRGERVVREMKWSFLVEVDVLNRDGVGRWEEGVVLAPEEHCAWRWVGEEEARGDGEGERHRLRFIGDQGRNLLRAFEVYKGLGGGV</sequence>
<name>A0A317WW80_9EURO</name>
<comment type="caution">
    <text evidence="2">The sequence shown here is derived from an EMBL/GenBank/DDBJ whole genome shotgun (WGS) entry which is preliminary data.</text>
</comment>
<dbReference type="Proteomes" id="UP000246702">
    <property type="component" value="Unassembled WGS sequence"/>
</dbReference>